<organism evidence="1 4">
    <name type="scientific">Sulfolobus acidocaldarius</name>
    <dbReference type="NCBI Taxonomy" id="2285"/>
    <lineage>
        <taxon>Archaea</taxon>
        <taxon>Thermoproteota</taxon>
        <taxon>Thermoprotei</taxon>
        <taxon>Sulfolobales</taxon>
        <taxon>Sulfolobaceae</taxon>
        <taxon>Sulfolobus</taxon>
    </lineage>
</organism>
<gene>
    <name evidence="1" type="ORF">ATY89_05485</name>
    <name evidence="2" type="ORF">ATZ20_08505</name>
</gene>
<dbReference type="Proteomes" id="UP000065473">
    <property type="component" value="Chromosome"/>
</dbReference>
<proteinExistence type="predicted"/>
<reference evidence="3 4" key="1">
    <citation type="submission" date="2015-12" db="EMBL/GenBank/DDBJ databases">
        <title>A stable core within a dynamic pangenome in Sulfolobus acidocaldarius.</title>
        <authorList>
            <person name="Anderson R."/>
            <person name="Kouris A."/>
            <person name="Seward C."/>
            <person name="Campbell K."/>
            <person name="Whitaker R."/>
        </authorList>
    </citation>
    <scope>NUCLEOTIDE SEQUENCE [LARGE SCALE GENOMIC DNA]</scope>
    <source>
        <strain evidence="1 4">GG12-C01-09</strain>
        <strain evidence="2 3">NG05B_CO5_07</strain>
    </source>
</reference>
<dbReference type="GeneID" id="14550689"/>
<dbReference type="EMBL" id="CP013694">
    <property type="protein sequence ID" value="ALU29453.1"/>
    <property type="molecule type" value="Genomic_DNA"/>
</dbReference>
<protein>
    <submittedName>
        <fullName evidence="1">Uncharacterized protein</fullName>
    </submittedName>
</protein>
<dbReference type="EMBL" id="CP013695">
    <property type="protein sequence ID" value="ALU32182.1"/>
    <property type="molecule type" value="Genomic_DNA"/>
</dbReference>
<dbReference type="Proteomes" id="UP000060043">
    <property type="component" value="Chromosome"/>
</dbReference>
<dbReference type="OrthoDB" id="36764at2157"/>
<evidence type="ECO:0000313" key="4">
    <source>
        <dbReference type="Proteomes" id="UP000065473"/>
    </source>
</evidence>
<sequence>MSIDKDFLLIQDMILAKTSIEKALLHVNSRNEKTVYSWVQRELSGFFRKYSKNKDLANDIIKIQECISKEDYICLKQQLLSTKKKIEDQIDLLYKSMYRRAS</sequence>
<dbReference type="PaxDb" id="1435377-SUSAZ_00805"/>
<accession>A0A0U2NAA2</accession>
<evidence type="ECO:0000313" key="1">
    <source>
        <dbReference type="EMBL" id="ALU29453.1"/>
    </source>
</evidence>
<evidence type="ECO:0000313" key="3">
    <source>
        <dbReference type="Proteomes" id="UP000060043"/>
    </source>
</evidence>
<dbReference type="STRING" id="1435377.SUSAZ_00805"/>
<dbReference type="AlphaFoldDB" id="A0A0U2NAA2"/>
<evidence type="ECO:0000313" key="2">
    <source>
        <dbReference type="EMBL" id="ALU32182.1"/>
    </source>
</evidence>
<dbReference type="RefSeq" id="WP_011277082.1">
    <property type="nucleotide sequence ID" value="NZ_BHWZ01000001.1"/>
</dbReference>
<name>A0A0U2NAA2_9CREN</name>
<dbReference type="OMA" id="HVNSRNE"/>